<evidence type="ECO:0000313" key="3">
    <source>
        <dbReference type="EMBL" id="OWS68975.1"/>
    </source>
</evidence>
<accession>A0A254PR01</accession>
<dbReference type="PANTHER" id="PTHR43798">
    <property type="entry name" value="MONOACYLGLYCEROL LIPASE"/>
    <property type="match status" value="1"/>
</dbReference>
<organism evidence="3 4">
    <name type="scientific">Polynucleobacter campilacus</name>
    <dbReference type="NCBI Taxonomy" id="1743163"/>
    <lineage>
        <taxon>Bacteria</taxon>
        <taxon>Pseudomonadati</taxon>
        <taxon>Pseudomonadota</taxon>
        <taxon>Betaproteobacteria</taxon>
        <taxon>Burkholderiales</taxon>
        <taxon>Burkholderiaceae</taxon>
        <taxon>Polynucleobacter</taxon>
    </lineage>
</organism>
<dbReference type="Pfam" id="PF00561">
    <property type="entry name" value="Abhydrolase_1"/>
    <property type="match status" value="1"/>
</dbReference>
<dbReference type="EMBL" id="NGUP01000005">
    <property type="protein sequence ID" value="OWS68975.1"/>
    <property type="molecule type" value="Genomic_DNA"/>
</dbReference>
<keyword evidence="1" id="KW-0732">Signal</keyword>
<keyword evidence="4" id="KW-1185">Reference proteome</keyword>
<dbReference type="InterPro" id="IPR029058">
    <property type="entry name" value="AB_hydrolase_fold"/>
</dbReference>
<reference evidence="3 4" key="1">
    <citation type="submission" date="2017-05" db="EMBL/GenBank/DDBJ databases">
        <title>Genome of Polynucleobacter sp. MWH-Feld-100.</title>
        <authorList>
            <person name="Hahn M.W."/>
        </authorList>
    </citation>
    <scope>NUCLEOTIDE SEQUENCE [LARGE SCALE GENOMIC DNA]</scope>
    <source>
        <strain evidence="3 4">MWH-Feld-100</strain>
    </source>
</reference>
<feature type="signal peptide" evidence="1">
    <location>
        <begin position="1"/>
        <end position="29"/>
    </location>
</feature>
<gene>
    <name evidence="3" type="ORF">CBI31_08995</name>
</gene>
<dbReference type="Proteomes" id="UP000197528">
    <property type="component" value="Unassembled WGS sequence"/>
</dbReference>
<dbReference type="InterPro" id="IPR000073">
    <property type="entry name" value="AB_hydrolase_1"/>
</dbReference>
<feature type="chain" id="PRO_5012626144" evidence="1">
    <location>
        <begin position="30"/>
        <end position="354"/>
    </location>
</feature>
<dbReference type="InterPro" id="IPR050266">
    <property type="entry name" value="AB_hydrolase_sf"/>
</dbReference>
<dbReference type="PANTHER" id="PTHR43798:SF33">
    <property type="entry name" value="HYDROLASE, PUTATIVE (AFU_ORTHOLOGUE AFUA_2G14860)-RELATED"/>
    <property type="match status" value="1"/>
</dbReference>
<dbReference type="GO" id="GO:0016020">
    <property type="term" value="C:membrane"/>
    <property type="evidence" value="ECO:0007669"/>
    <property type="project" value="TreeGrafter"/>
</dbReference>
<dbReference type="AlphaFoldDB" id="A0A254PR01"/>
<dbReference type="SUPFAM" id="SSF53474">
    <property type="entry name" value="alpha/beta-Hydrolases"/>
    <property type="match status" value="1"/>
</dbReference>
<dbReference type="Gene3D" id="3.40.50.1820">
    <property type="entry name" value="alpha/beta hydrolase"/>
    <property type="match status" value="1"/>
</dbReference>
<comment type="caution">
    <text evidence="3">The sequence shown here is derived from an EMBL/GenBank/DDBJ whole genome shotgun (WGS) entry which is preliminary data.</text>
</comment>
<proteinExistence type="predicted"/>
<evidence type="ECO:0000259" key="2">
    <source>
        <dbReference type="Pfam" id="PF00561"/>
    </source>
</evidence>
<dbReference type="GO" id="GO:0046464">
    <property type="term" value="P:acylglycerol catabolic process"/>
    <property type="evidence" value="ECO:0007669"/>
    <property type="project" value="TreeGrafter"/>
</dbReference>
<sequence>MRPKGDKVKYLARSLVALISCLFLGQAFAAGKIQMNEYMVQSDTPGISLYVRNKHLAGMKKFTAEKTLLYVHGSTYPAETAFDLSLGGTSWMEYMAARGYDVWLVDLRGYGKSTRPPEMDQPADQNPPIVRTDTAVKDVSSAVDYILKKRNIQKMNLLGWSWGTTIMGKYTTENNEKVNKLVLYAPQWLRQGGAPLTDKGGPLGAYRVASIADAKNRWLTGVPESAKATLIPPGWFEKWSEATFDTDPWGRTQTPKKLRAPNGTVQDAREFWTAGIPVYEPKNIRVPVMLVHAEWDADLPSYMLYEYFTKLENAPYKIMLQISEGTHTIIMEKNRMLMFTGVQEFLDSNFKPEK</sequence>
<evidence type="ECO:0000256" key="1">
    <source>
        <dbReference type="SAM" id="SignalP"/>
    </source>
</evidence>
<evidence type="ECO:0000313" key="4">
    <source>
        <dbReference type="Proteomes" id="UP000197528"/>
    </source>
</evidence>
<dbReference type="GO" id="GO:0047372">
    <property type="term" value="F:monoacylglycerol lipase activity"/>
    <property type="evidence" value="ECO:0007669"/>
    <property type="project" value="TreeGrafter"/>
</dbReference>
<protein>
    <submittedName>
        <fullName evidence="3">Alpha/beta hydrolase</fullName>
    </submittedName>
</protein>
<name>A0A254PR01_9BURK</name>
<keyword evidence="3" id="KW-0378">Hydrolase</keyword>
<feature type="domain" description="AB hydrolase-1" evidence="2">
    <location>
        <begin position="91"/>
        <end position="186"/>
    </location>
</feature>